<comment type="caution">
    <text evidence="3">The sequence shown here is derived from an EMBL/GenBank/DDBJ whole genome shotgun (WGS) entry which is preliminary data.</text>
</comment>
<evidence type="ECO:0000256" key="2">
    <source>
        <dbReference type="SAM" id="Phobius"/>
    </source>
</evidence>
<protein>
    <submittedName>
        <fullName evidence="3">Uncharacterized protein</fullName>
    </submittedName>
</protein>
<accession>A0ABP8NME8</accession>
<keyword evidence="2" id="KW-0812">Transmembrane</keyword>
<dbReference type="EMBL" id="BAABGA010000107">
    <property type="protein sequence ID" value="GAA4469688.1"/>
    <property type="molecule type" value="Genomic_DNA"/>
</dbReference>
<evidence type="ECO:0000313" key="4">
    <source>
        <dbReference type="Proteomes" id="UP001500840"/>
    </source>
</evidence>
<name>A0ABP8NME8_9BACT</name>
<feature type="transmembrane region" description="Helical" evidence="2">
    <location>
        <begin position="52"/>
        <end position="71"/>
    </location>
</feature>
<dbReference type="RefSeq" id="WP_345327533.1">
    <property type="nucleotide sequence ID" value="NZ_BAABGA010000107.1"/>
</dbReference>
<organism evidence="3 4">
    <name type="scientific">Novipirellula rosea</name>
    <dbReference type="NCBI Taxonomy" id="1031540"/>
    <lineage>
        <taxon>Bacteria</taxon>
        <taxon>Pseudomonadati</taxon>
        <taxon>Planctomycetota</taxon>
        <taxon>Planctomycetia</taxon>
        <taxon>Pirellulales</taxon>
        <taxon>Pirellulaceae</taxon>
        <taxon>Novipirellula</taxon>
    </lineage>
</organism>
<keyword evidence="4" id="KW-1185">Reference proteome</keyword>
<evidence type="ECO:0000256" key="1">
    <source>
        <dbReference type="SAM" id="MobiDB-lite"/>
    </source>
</evidence>
<evidence type="ECO:0000313" key="3">
    <source>
        <dbReference type="EMBL" id="GAA4469688.1"/>
    </source>
</evidence>
<feature type="region of interest" description="Disordered" evidence="1">
    <location>
        <begin position="1"/>
        <end position="42"/>
    </location>
</feature>
<reference evidence="4" key="1">
    <citation type="journal article" date="2019" name="Int. J. Syst. Evol. Microbiol.">
        <title>The Global Catalogue of Microorganisms (GCM) 10K type strain sequencing project: providing services to taxonomists for standard genome sequencing and annotation.</title>
        <authorList>
            <consortium name="The Broad Institute Genomics Platform"/>
            <consortium name="The Broad Institute Genome Sequencing Center for Infectious Disease"/>
            <person name="Wu L."/>
            <person name="Ma J."/>
        </authorList>
    </citation>
    <scope>NUCLEOTIDE SEQUENCE [LARGE SCALE GENOMIC DNA]</scope>
    <source>
        <strain evidence="4">JCM 17759</strain>
    </source>
</reference>
<dbReference type="Proteomes" id="UP001500840">
    <property type="component" value="Unassembled WGS sequence"/>
</dbReference>
<proteinExistence type="predicted"/>
<keyword evidence="2" id="KW-1133">Transmembrane helix</keyword>
<gene>
    <name evidence="3" type="ORF">GCM10023156_62110</name>
</gene>
<sequence length="89" mass="9879">MTQEDSTTDHDHSSMANRGVTRQAMNMESDGGMMSDQDRGDMQTEHHAQTAWVWWTLILLGVWTMVAPYSFGYASNPISPAAVHCLGGY</sequence>
<keyword evidence="2" id="KW-0472">Membrane</keyword>